<dbReference type="RefSeq" id="XP_023465647.1">
    <property type="nucleotide sequence ID" value="XM_023608813.1"/>
</dbReference>
<evidence type="ECO:0000313" key="2">
    <source>
        <dbReference type="Proteomes" id="UP000242254"/>
    </source>
</evidence>
<name>A0A2G4ST48_RHIZD</name>
<dbReference type="GeneID" id="35439803"/>
<gene>
    <name evidence="1" type="ORF">RHIMIDRAFT_237759</name>
</gene>
<accession>A0A2G4ST48</accession>
<dbReference type="AlphaFoldDB" id="A0A2G4ST48"/>
<dbReference type="EMBL" id="KZ303850">
    <property type="protein sequence ID" value="PHZ11939.1"/>
    <property type="molecule type" value="Genomic_DNA"/>
</dbReference>
<protein>
    <submittedName>
        <fullName evidence="1">Uncharacterized protein</fullName>
    </submittedName>
</protein>
<dbReference type="Proteomes" id="UP000242254">
    <property type="component" value="Unassembled WGS sequence"/>
</dbReference>
<evidence type="ECO:0000313" key="1">
    <source>
        <dbReference type="EMBL" id="PHZ11939.1"/>
    </source>
</evidence>
<sequence>MQNSSLGSLVKEITFWCPDYDEKIVSLIYNLTETCPNVQISKGNLHVRHWGALGGAVGSYWKQLKQLPEPQWSMSSDLNVFTNYYTLASVCHNTLTHVTLPPIPPTRSQFKIVFPLLPFFINLTHLIVNSDYSSSTLMVYDEVIQQCPNLMCFTLDSNLNIIYGDYGDTKQRELHQDTFDYVIHKFPNLGCCNVHLSVDDILNRIGPWITSHYEEKLRKFLEHLSSRRCDWLFTYVN</sequence>
<keyword evidence="2" id="KW-1185">Reference proteome</keyword>
<proteinExistence type="predicted"/>
<organism evidence="1 2">
    <name type="scientific">Rhizopus microsporus ATCC 52813</name>
    <dbReference type="NCBI Taxonomy" id="1340429"/>
    <lineage>
        <taxon>Eukaryota</taxon>
        <taxon>Fungi</taxon>
        <taxon>Fungi incertae sedis</taxon>
        <taxon>Mucoromycota</taxon>
        <taxon>Mucoromycotina</taxon>
        <taxon>Mucoromycetes</taxon>
        <taxon>Mucorales</taxon>
        <taxon>Mucorineae</taxon>
        <taxon>Rhizopodaceae</taxon>
        <taxon>Rhizopus</taxon>
    </lineage>
</organism>
<reference evidence="1 2" key="1">
    <citation type="journal article" date="2016" name="Proc. Natl. Acad. Sci. U.S.A.">
        <title>Lipid metabolic changes in an early divergent fungus govern the establishment of a mutualistic symbiosis with endobacteria.</title>
        <authorList>
            <person name="Lastovetsky O.A."/>
            <person name="Gaspar M.L."/>
            <person name="Mondo S.J."/>
            <person name="LaButti K.M."/>
            <person name="Sandor L."/>
            <person name="Grigoriev I.V."/>
            <person name="Henry S.A."/>
            <person name="Pawlowska T.E."/>
        </authorList>
    </citation>
    <scope>NUCLEOTIDE SEQUENCE [LARGE SCALE GENOMIC DNA]</scope>
    <source>
        <strain evidence="1 2">ATCC 52813</strain>
    </source>
</reference>